<keyword evidence="2" id="KW-1185">Reference proteome</keyword>
<gene>
    <name evidence="1" type="ORF">HPB47_014665</name>
</gene>
<evidence type="ECO:0000313" key="1">
    <source>
        <dbReference type="EMBL" id="KAG0443661.1"/>
    </source>
</evidence>
<dbReference type="EMBL" id="JABSTQ010003061">
    <property type="protein sequence ID" value="KAG0443661.1"/>
    <property type="molecule type" value="Genomic_DNA"/>
</dbReference>
<evidence type="ECO:0000313" key="2">
    <source>
        <dbReference type="Proteomes" id="UP000805193"/>
    </source>
</evidence>
<organism evidence="1 2">
    <name type="scientific">Ixodes persulcatus</name>
    <name type="common">Taiga tick</name>
    <dbReference type="NCBI Taxonomy" id="34615"/>
    <lineage>
        <taxon>Eukaryota</taxon>
        <taxon>Metazoa</taxon>
        <taxon>Ecdysozoa</taxon>
        <taxon>Arthropoda</taxon>
        <taxon>Chelicerata</taxon>
        <taxon>Arachnida</taxon>
        <taxon>Acari</taxon>
        <taxon>Parasitiformes</taxon>
        <taxon>Ixodida</taxon>
        <taxon>Ixodoidea</taxon>
        <taxon>Ixodidae</taxon>
        <taxon>Ixodinae</taxon>
        <taxon>Ixodes</taxon>
    </lineage>
</organism>
<proteinExistence type="predicted"/>
<sequence length="154" mass="17001">MSLPADRASRVHGGRPTPKERRATTRHRRIPATCTVSNASSLPRITFAITNDVQLRRCTDPDVKAYRPLLPAGETSRNPFGRECLLFFGALAVPDPRRRPSVSAESPSGIAVRRSPARLKGHLGQQARLMPAEQAVRLAFSRSEPFSSCQPLYK</sequence>
<accession>A0AC60QXY8</accession>
<protein>
    <submittedName>
        <fullName evidence="1">Uncharacterized protein</fullName>
    </submittedName>
</protein>
<comment type="caution">
    <text evidence="1">The sequence shown here is derived from an EMBL/GenBank/DDBJ whole genome shotgun (WGS) entry which is preliminary data.</text>
</comment>
<dbReference type="Proteomes" id="UP000805193">
    <property type="component" value="Unassembled WGS sequence"/>
</dbReference>
<reference evidence="1 2" key="1">
    <citation type="journal article" date="2020" name="Cell">
        <title>Large-Scale Comparative Analyses of Tick Genomes Elucidate Their Genetic Diversity and Vector Capacities.</title>
        <authorList>
            <consortium name="Tick Genome and Microbiome Consortium (TIGMIC)"/>
            <person name="Jia N."/>
            <person name="Wang J."/>
            <person name="Shi W."/>
            <person name="Du L."/>
            <person name="Sun Y."/>
            <person name="Zhan W."/>
            <person name="Jiang J.F."/>
            <person name="Wang Q."/>
            <person name="Zhang B."/>
            <person name="Ji P."/>
            <person name="Bell-Sakyi L."/>
            <person name="Cui X.M."/>
            <person name="Yuan T.T."/>
            <person name="Jiang B.G."/>
            <person name="Yang W.F."/>
            <person name="Lam T.T."/>
            <person name="Chang Q.C."/>
            <person name="Ding S.J."/>
            <person name="Wang X.J."/>
            <person name="Zhu J.G."/>
            <person name="Ruan X.D."/>
            <person name="Zhao L."/>
            <person name="Wei J.T."/>
            <person name="Ye R.Z."/>
            <person name="Que T.C."/>
            <person name="Du C.H."/>
            <person name="Zhou Y.H."/>
            <person name="Cheng J.X."/>
            <person name="Dai P.F."/>
            <person name="Guo W.B."/>
            <person name="Han X.H."/>
            <person name="Huang E.J."/>
            <person name="Li L.F."/>
            <person name="Wei W."/>
            <person name="Gao Y.C."/>
            <person name="Liu J.Z."/>
            <person name="Shao H.Z."/>
            <person name="Wang X."/>
            <person name="Wang C.C."/>
            <person name="Yang T.C."/>
            <person name="Huo Q.B."/>
            <person name="Li W."/>
            <person name="Chen H.Y."/>
            <person name="Chen S.E."/>
            <person name="Zhou L.G."/>
            <person name="Ni X.B."/>
            <person name="Tian J.H."/>
            <person name="Sheng Y."/>
            <person name="Liu T."/>
            <person name="Pan Y.S."/>
            <person name="Xia L.Y."/>
            <person name="Li J."/>
            <person name="Zhao F."/>
            <person name="Cao W.C."/>
        </authorList>
    </citation>
    <scope>NUCLEOTIDE SEQUENCE [LARGE SCALE GENOMIC DNA]</scope>
    <source>
        <strain evidence="1">Iper-2018</strain>
    </source>
</reference>
<name>A0AC60QXY8_IXOPE</name>